<reference evidence="4" key="1">
    <citation type="submission" date="2017-09" db="EMBL/GenBank/DDBJ databases">
        <title>Depth-based differentiation of microbial function through sediment-hosted aquifers and enrichment of novel symbionts in the deep terrestrial subsurface.</title>
        <authorList>
            <person name="Probst A.J."/>
            <person name="Ladd B."/>
            <person name="Jarett J.K."/>
            <person name="Geller-Mcgrath D.E."/>
            <person name="Sieber C.M.K."/>
            <person name="Emerson J.B."/>
            <person name="Anantharaman K."/>
            <person name="Thomas B.C."/>
            <person name="Malmstrom R."/>
            <person name="Stieglmeier M."/>
            <person name="Klingl A."/>
            <person name="Woyke T."/>
            <person name="Ryan C.M."/>
            <person name="Banfield J.F."/>
        </authorList>
    </citation>
    <scope>NUCLEOTIDE SEQUENCE [LARGE SCALE GENOMIC DNA]</scope>
</reference>
<dbReference type="InterPro" id="IPR051948">
    <property type="entry name" value="Hsp70_co-chaperone_J-domain"/>
</dbReference>
<dbReference type="Proteomes" id="UP000229612">
    <property type="component" value="Unassembled WGS sequence"/>
</dbReference>
<dbReference type="PRINTS" id="PR00625">
    <property type="entry name" value="JDOMAIN"/>
</dbReference>
<dbReference type="EMBL" id="PFBG01000029">
    <property type="protein sequence ID" value="PIR85758.1"/>
    <property type="molecule type" value="Genomic_DNA"/>
</dbReference>
<evidence type="ECO:0000313" key="3">
    <source>
        <dbReference type="EMBL" id="PIR85758.1"/>
    </source>
</evidence>
<dbReference type="SUPFAM" id="SSF46565">
    <property type="entry name" value="Chaperone J-domain"/>
    <property type="match status" value="1"/>
</dbReference>
<dbReference type="InterPro" id="IPR001623">
    <property type="entry name" value="DnaJ_domain"/>
</dbReference>
<organism evidence="3 4">
    <name type="scientific">Candidatus Kaiserbacteria bacterium CG10_big_fil_rev_8_21_14_0_10_44_10</name>
    <dbReference type="NCBI Taxonomy" id="1974606"/>
    <lineage>
        <taxon>Bacteria</taxon>
        <taxon>Candidatus Kaiseribacteriota</taxon>
    </lineage>
</organism>
<evidence type="ECO:0000256" key="1">
    <source>
        <dbReference type="ARBA" id="ARBA00023186"/>
    </source>
</evidence>
<feature type="domain" description="J" evidence="2">
    <location>
        <begin position="3"/>
        <end position="32"/>
    </location>
</feature>
<dbReference type="CDD" id="cd06257">
    <property type="entry name" value="DnaJ"/>
    <property type="match status" value="1"/>
</dbReference>
<dbReference type="PANTHER" id="PTHR44360:SF1">
    <property type="entry name" value="DNAJ HOMOLOG SUBFAMILY B MEMBER 9"/>
    <property type="match status" value="1"/>
</dbReference>
<name>A0A2H0UH77_9BACT</name>
<evidence type="ECO:0000259" key="2">
    <source>
        <dbReference type="PROSITE" id="PS50076"/>
    </source>
</evidence>
<gene>
    <name evidence="3" type="ORF">COU14_02690</name>
</gene>
<dbReference type="PROSITE" id="PS50076">
    <property type="entry name" value="DNAJ_2"/>
    <property type="match status" value="1"/>
</dbReference>
<dbReference type="GO" id="GO:0051787">
    <property type="term" value="F:misfolded protein binding"/>
    <property type="evidence" value="ECO:0007669"/>
    <property type="project" value="TreeGrafter"/>
</dbReference>
<evidence type="ECO:0000313" key="4">
    <source>
        <dbReference type="Proteomes" id="UP000229612"/>
    </source>
</evidence>
<proteinExistence type="predicted"/>
<keyword evidence="1" id="KW-0143">Chaperone</keyword>
<dbReference type="GO" id="GO:0036503">
    <property type="term" value="P:ERAD pathway"/>
    <property type="evidence" value="ECO:0007669"/>
    <property type="project" value="TreeGrafter"/>
</dbReference>
<dbReference type="Gene3D" id="1.10.287.110">
    <property type="entry name" value="DnaJ domain"/>
    <property type="match status" value="1"/>
</dbReference>
<protein>
    <submittedName>
        <fullName evidence="3">Molecular chaperone DnaJ</fullName>
    </submittedName>
</protein>
<comment type="caution">
    <text evidence="3">The sequence shown here is derived from an EMBL/GenBank/DDBJ whole genome shotgun (WGS) entry which is preliminary data.</text>
</comment>
<dbReference type="GO" id="GO:0051087">
    <property type="term" value="F:protein-folding chaperone binding"/>
    <property type="evidence" value="ECO:0007669"/>
    <property type="project" value="TreeGrafter"/>
</dbReference>
<feature type="non-terminal residue" evidence="3">
    <location>
        <position position="32"/>
    </location>
</feature>
<dbReference type="Pfam" id="PF00226">
    <property type="entry name" value="DnaJ"/>
    <property type="match status" value="1"/>
</dbReference>
<dbReference type="PANTHER" id="PTHR44360">
    <property type="entry name" value="DNAJ HOMOLOG SUBFAMILY B MEMBER 9"/>
    <property type="match status" value="1"/>
</dbReference>
<dbReference type="InterPro" id="IPR036869">
    <property type="entry name" value="J_dom_sf"/>
</dbReference>
<accession>A0A2H0UH77</accession>
<sequence>MKDYYQILGIEKKATKDEIKKAFRKLAAQYHP</sequence>
<dbReference type="AlphaFoldDB" id="A0A2H0UH77"/>